<dbReference type="eggNOG" id="COG4886">
    <property type="taxonomic scope" value="Bacteria"/>
</dbReference>
<dbReference type="AlphaFoldDB" id="A0A1H1QVI9"/>
<feature type="compositionally biased region" description="Low complexity" evidence="1">
    <location>
        <begin position="352"/>
        <end position="361"/>
    </location>
</feature>
<name>A0A1H1QVI9_9CORY</name>
<keyword evidence="6" id="KW-1185">Reference proteome</keyword>
<proteinExistence type="predicted"/>
<protein>
    <submittedName>
        <fullName evidence="5">Htaa protein</fullName>
    </submittedName>
</protein>
<feature type="region of interest" description="Disordered" evidence="1">
    <location>
        <begin position="580"/>
        <end position="604"/>
    </location>
</feature>
<feature type="region of interest" description="Disordered" evidence="1">
    <location>
        <begin position="288"/>
        <end position="365"/>
    </location>
</feature>
<sequence>MNTRSLCRSLCAATATAGLLALGPFPFPALMPDAAAQDTASTHRTVTSGSVEWGVRTSFRNYIEGNIARGQIEMLSPASRTGGGFEFPVASSALSSSSSGQINFAGGVRFTGHSGVLDMTLQNPILVVNGTKAELRVDYRTLEYNGMQTHEPGKLLTGTEAVFATITLSSPADFSADTVTLNGTAQLASQATEVFGGFYQPGEELDPISISLSLGTAHGPAPKPKYSLGGGGGPGGNTGGGTGATRSNATTGPAKLLGTINDTLIEVNGLFVNSDNIMRNSKKLLAGGDSAHSGGGAANPNNTAAPANNGPTQGGQPAPAAPKPPNSAPGQAATSARTASAPHAAGGGAAGGAAPSTGASGDVCHAPGSRGVTSANAEWGVRQSFRTYIRGTIARGGWELSNVGDADKKFQFSGNSGAVDPGARSGSILFPGSIRFTGHSGILDTRFSNIEITFNGTTGSLIANVSSNDVEGRPHEYGRVALADLSFTQLDVSDSAVSGSATTALTAVGAEAFGQFYPVGDPLDPISFTATLGGSANCLEGQGGTASGAATGKGNSAENAQAKLSGAAATQAAGAGGSVLDDLTGDATTTSSEQPEGGKFQIKNAATGSGGAGVDDGFLARLLLLLGSVAGAGGALVRFVVK</sequence>
<feature type="compositionally biased region" description="Low complexity" evidence="1">
    <location>
        <begin position="288"/>
        <end position="318"/>
    </location>
</feature>
<evidence type="ECO:0000256" key="2">
    <source>
        <dbReference type="SAM" id="Phobius"/>
    </source>
</evidence>
<keyword evidence="2" id="KW-1133">Transmembrane helix</keyword>
<dbReference type="STRING" id="1203190.GCA_000312345_01339"/>
<reference evidence="5 6" key="1">
    <citation type="submission" date="2016-10" db="EMBL/GenBank/DDBJ databases">
        <authorList>
            <person name="de Groot N.N."/>
        </authorList>
    </citation>
    <scope>NUCLEOTIDE SEQUENCE [LARGE SCALE GENOMIC DNA]</scope>
    <source>
        <strain evidence="5 6">DSM 45434</strain>
    </source>
</reference>
<dbReference type="RefSeq" id="WP_019194165.1">
    <property type="nucleotide sequence ID" value="NZ_LT629765.1"/>
</dbReference>
<keyword evidence="2" id="KW-0472">Membrane</keyword>
<feature type="region of interest" description="Disordered" evidence="1">
    <location>
        <begin position="219"/>
        <end position="250"/>
    </location>
</feature>
<evidence type="ECO:0000256" key="1">
    <source>
        <dbReference type="SAM" id="MobiDB-lite"/>
    </source>
</evidence>
<feature type="signal peptide" evidence="3">
    <location>
        <begin position="1"/>
        <end position="17"/>
    </location>
</feature>
<dbReference type="OrthoDB" id="7210788at2"/>
<evidence type="ECO:0000259" key="4">
    <source>
        <dbReference type="Pfam" id="PF04213"/>
    </source>
</evidence>
<dbReference type="InterPro" id="IPR007331">
    <property type="entry name" value="Htaa"/>
</dbReference>
<feature type="domain" description="Htaa" evidence="4">
    <location>
        <begin position="375"/>
        <end position="529"/>
    </location>
</feature>
<dbReference type="Proteomes" id="UP000182237">
    <property type="component" value="Chromosome I"/>
</dbReference>
<accession>A0A1H1QVI9</accession>
<dbReference type="EMBL" id="LT629765">
    <property type="protein sequence ID" value="SDS27464.1"/>
    <property type="molecule type" value="Genomic_DNA"/>
</dbReference>
<evidence type="ECO:0000313" key="6">
    <source>
        <dbReference type="Proteomes" id="UP000182237"/>
    </source>
</evidence>
<dbReference type="Pfam" id="PF04213">
    <property type="entry name" value="HtaA"/>
    <property type="match status" value="2"/>
</dbReference>
<feature type="compositionally biased region" description="Gly residues" evidence="1">
    <location>
        <begin position="228"/>
        <end position="243"/>
    </location>
</feature>
<organism evidence="5 6">
    <name type="scientific">Corynebacterium timonense</name>
    <dbReference type="NCBI Taxonomy" id="441500"/>
    <lineage>
        <taxon>Bacteria</taxon>
        <taxon>Bacillati</taxon>
        <taxon>Actinomycetota</taxon>
        <taxon>Actinomycetes</taxon>
        <taxon>Mycobacteriales</taxon>
        <taxon>Corynebacteriaceae</taxon>
        <taxon>Corynebacterium</taxon>
    </lineage>
</organism>
<evidence type="ECO:0000313" key="5">
    <source>
        <dbReference type="EMBL" id="SDS27464.1"/>
    </source>
</evidence>
<gene>
    <name evidence="5" type="ORF">SAMN04488539_1350</name>
</gene>
<feature type="transmembrane region" description="Helical" evidence="2">
    <location>
        <begin position="618"/>
        <end position="641"/>
    </location>
</feature>
<dbReference type="eggNOG" id="COG0810">
    <property type="taxonomic scope" value="Bacteria"/>
</dbReference>
<evidence type="ECO:0000256" key="3">
    <source>
        <dbReference type="SAM" id="SignalP"/>
    </source>
</evidence>
<feature type="domain" description="Htaa" evidence="4">
    <location>
        <begin position="48"/>
        <end position="211"/>
    </location>
</feature>
<keyword evidence="2" id="KW-0812">Transmembrane</keyword>
<feature type="chain" id="PRO_5039420617" evidence="3">
    <location>
        <begin position="18"/>
        <end position="642"/>
    </location>
</feature>
<keyword evidence="3" id="KW-0732">Signal</keyword>